<organism evidence="3">
    <name type="scientific">Volvox carteri f. nagariensis</name>
    <dbReference type="NCBI Taxonomy" id="3068"/>
    <lineage>
        <taxon>Eukaryota</taxon>
        <taxon>Viridiplantae</taxon>
        <taxon>Chlorophyta</taxon>
        <taxon>core chlorophytes</taxon>
        <taxon>Chlorophyceae</taxon>
        <taxon>CS clade</taxon>
        <taxon>Chlamydomonadales</taxon>
        <taxon>Volvocaceae</taxon>
        <taxon>Volvox</taxon>
    </lineage>
</organism>
<sequence length="286" mass="30784">MQLAGILKPSPLAKPKAFITLNIGGLSAGAVGDLFAHRALRTVELTGDGCPASALVDGLSIVSAANPSVTLAVIDQMGVQNCKEGCVEQNLASAAEDAQLDLSALDLSQQEAKLFAVELGSVYAGLKGQLAAVQQRNELKVQQNDVELYEISIMGMHALINKYGQDSPEVFAATSAVVKLLKWAVEALDAVYDGDTVYQVLAMQKGPTQTATFTRLVNWKDQTRRQLLAATFPDADEKTQAQLFSVKAAGYGSFILLLYFTLASIWCMCNMPFKRDTLLYGSKKEQ</sequence>
<evidence type="ECO:0000313" key="2">
    <source>
        <dbReference type="EMBL" id="EFJ43045.1"/>
    </source>
</evidence>
<evidence type="ECO:0000256" key="1">
    <source>
        <dbReference type="SAM" id="Phobius"/>
    </source>
</evidence>
<dbReference type="EMBL" id="GL378376">
    <property type="protein sequence ID" value="EFJ43045.1"/>
    <property type="molecule type" value="Genomic_DNA"/>
</dbReference>
<keyword evidence="1" id="KW-0812">Transmembrane</keyword>
<keyword evidence="3" id="KW-1185">Reference proteome</keyword>
<keyword evidence="1" id="KW-1133">Transmembrane helix</keyword>
<dbReference type="PANTHER" id="PTHR37735">
    <property type="entry name" value="OS08G0567000 PROTEIN"/>
    <property type="match status" value="1"/>
</dbReference>
<dbReference type="PANTHER" id="PTHR37735:SF1">
    <property type="entry name" value="OS08G0567000 PROTEIN"/>
    <property type="match status" value="1"/>
</dbReference>
<name>D8UB47_VOLCA</name>
<dbReference type="OrthoDB" id="528166at2759"/>
<protein>
    <submittedName>
        <fullName evidence="2">Uncharacterized protein</fullName>
    </submittedName>
</protein>
<dbReference type="KEGG" id="vcn:VOLCADRAFT_106980"/>
<dbReference type="eggNOG" id="ENOG502R34I">
    <property type="taxonomic scope" value="Eukaryota"/>
</dbReference>
<gene>
    <name evidence="2" type="ORF">VOLCADRAFT_106980</name>
</gene>
<dbReference type="GO" id="GO:0012505">
    <property type="term" value="C:endomembrane system"/>
    <property type="evidence" value="ECO:0007669"/>
    <property type="project" value="TreeGrafter"/>
</dbReference>
<dbReference type="GeneID" id="9614775"/>
<dbReference type="AlphaFoldDB" id="D8UB47"/>
<dbReference type="Proteomes" id="UP000001058">
    <property type="component" value="Unassembled WGS sequence"/>
</dbReference>
<feature type="transmembrane region" description="Helical" evidence="1">
    <location>
        <begin position="248"/>
        <end position="269"/>
    </location>
</feature>
<accession>D8UB47</accession>
<dbReference type="InParanoid" id="D8UB47"/>
<evidence type="ECO:0000313" key="3">
    <source>
        <dbReference type="Proteomes" id="UP000001058"/>
    </source>
</evidence>
<reference evidence="2 3" key="1">
    <citation type="journal article" date="2010" name="Science">
        <title>Genomic analysis of organismal complexity in the multicellular green alga Volvox carteri.</title>
        <authorList>
            <person name="Prochnik S.E."/>
            <person name="Umen J."/>
            <person name="Nedelcu A.M."/>
            <person name="Hallmann A."/>
            <person name="Miller S.M."/>
            <person name="Nishii I."/>
            <person name="Ferris P."/>
            <person name="Kuo A."/>
            <person name="Mitros T."/>
            <person name="Fritz-Laylin L.K."/>
            <person name="Hellsten U."/>
            <person name="Chapman J."/>
            <person name="Simakov O."/>
            <person name="Rensing S.A."/>
            <person name="Terry A."/>
            <person name="Pangilinan J."/>
            <person name="Kapitonov V."/>
            <person name="Jurka J."/>
            <person name="Salamov A."/>
            <person name="Shapiro H."/>
            <person name="Schmutz J."/>
            <person name="Grimwood J."/>
            <person name="Lindquist E."/>
            <person name="Lucas S."/>
            <person name="Grigoriev I.V."/>
            <person name="Schmitt R."/>
            <person name="Kirk D."/>
            <person name="Rokhsar D.S."/>
        </authorList>
    </citation>
    <scope>NUCLEOTIDE SEQUENCE [LARGE SCALE GENOMIC DNA]</scope>
    <source>
        <strain evidence="3">f. Nagariensis / Eve</strain>
    </source>
</reference>
<dbReference type="FunCoup" id="D8UB47">
    <property type="interactions" value="439"/>
</dbReference>
<keyword evidence="1" id="KW-0472">Membrane</keyword>
<dbReference type="RefSeq" id="XP_002955844.1">
    <property type="nucleotide sequence ID" value="XM_002955798.1"/>
</dbReference>
<proteinExistence type="predicted"/>